<dbReference type="Gene3D" id="1.10.287.110">
    <property type="entry name" value="DnaJ domain"/>
    <property type="match status" value="1"/>
</dbReference>
<proteinExistence type="predicted"/>
<dbReference type="PROSITE" id="PS50076">
    <property type="entry name" value="DNAJ_2"/>
    <property type="match status" value="1"/>
</dbReference>
<dbReference type="EMBL" id="CP015054">
    <property type="protein sequence ID" value="QGN14093.1"/>
    <property type="molecule type" value="Genomic_DNA"/>
</dbReference>
<reference evidence="2 3" key="1">
    <citation type="submission" date="2016-03" db="EMBL/GenBank/DDBJ databases">
        <title>How can Kluyveromyces marxianus grow so fast - potential evolutionary course in Saccharomyces Complex revealed by comparative genomics.</title>
        <authorList>
            <person name="Mo W."/>
            <person name="Lu W."/>
            <person name="Yang X."/>
            <person name="Qi J."/>
            <person name="Lv H."/>
        </authorList>
    </citation>
    <scope>NUCLEOTIDE SEQUENCE [LARGE SCALE GENOMIC DNA]</scope>
    <source>
        <strain evidence="2 3">FIM1</strain>
    </source>
</reference>
<dbReference type="SMART" id="SM00271">
    <property type="entry name" value="DnaJ"/>
    <property type="match status" value="1"/>
</dbReference>
<gene>
    <name evidence="2" type="primary">CWC23</name>
    <name evidence="2" type="ORF">FIM1_744</name>
</gene>
<dbReference type="SUPFAM" id="SSF46565">
    <property type="entry name" value="Chaperone J-domain"/>
    <property type="match status" value="1"/>
</dbReference>
<dbReference type="Pfam" id="PF00226">
    <property type="entry name" value="DnaJ"/>
    <property type="match status" value="1"/>
</dbReference>
<name>A0ABX6EV02_KLUMA</name>
<dbReference type="InterPro" id="IPR036869">
    <property type="entry name" value="J_dom_sf"/>
</dbReference>
<keyword evidence="3" id="KW-1185">Reference proteome</keyword>
<organism evidence="2 3">
    <name type="scientific">Kluyveromyces marxianus</name>
    <name type="common">Yeast</name>
    <name type="synonym">Candida kefyr</name>
    <dbReference type="NCBI Taxonomy" id="4911"/>
    <lineage>
        <taxon>Eukaryota</taxon>
        <taxon>Fungi</taxon>
        <taxon>Dikarya</taxon>
        <taxon>Ascomycota</taxon>
        <taxon>Saccharomycotina</taxon>
        <taxon>Saccharomycetes</taxon>
        <taxon>Saccharomycetales</taxon>
        <taxon>Saccharomycetaceae</taxon>
        <taxon>Kluyveromyces</taxon>
    </lineage>
</organism>
<accession>A0ABX6EV02</accession>
<dbReference type="CDD" id="cd06257">
    <property type="entry name" value="DnaJ"/>
    <property type="match status" value="1"/>
</dbReference>
<evidence type="ECO:0000313" key="3">
    <source>
        <dbReference type="Proteomes" id="UP000422736"/>
    </source>
</evidence>
<protein>
    <submittedName>
        <fullName evidence="2">Pre-mRNA-splicing factor CWC23</fullName>
    </submittedName>
</protein>
<feature type="domain" description="J" evidence="1">
    <location>
        <begin position="12"/>
        <end position="84"/>
    </location>
</feature>
<sequence length="271" mass="31733">MDLAEVKSKKLDLYRTLGFDINDKDALEATDLSQVTKQFRKLSLIYHPDKSNLKDSEDVRNRWDLLQTAYQILIKHKSEYDAWFSQTFLRGNKELLAKLEFAENSQKESDGTSYTQIEPIQQYGQTLRKLLHFKITPIDWRNPQFSEVHDSSHKFAETCLFRIKLVKRTEFSSADELNKWFKSIDLPLDLEYHSENNDQRENDLVIYASARDVPTTLNIIKTLKDKKSYHPDILEIKPAVDFEHFSFSEKEELNPGLQSVIFNSPDKPIVL</sequence>
<dbReference type="Proteomes" id="UP000422736">
    <property type="component" value="Chromosome 1"/>
</dbReference>
<evidence type="ECO:0000259" key="1">
    <source>
        <dbReference type="PROSITE" id="PS50076"/>
    </source>
</evidence>
<dbReference type="InterPro" id="IPR001623">
    <property type="entry name" value="DnaJ_domain"/>
</dbReference>
<evidence type="ECO:0000313" key="2">
    <source>
        <dbReference type="EMBL" id="QGN14093.1"/>
    </source>
</evidence>